<gene>
    <name evidence="2" type="ORF">H3H32_27810</name>
</gene>
<evidence type="ECO:0000313" key="2">
    <source>
        <dbReference type="EMBL" id="QMW01722.1"/>
    </source>
</evidence>
<feature type="transmembrane region" description="Helical" evidence="1">
    <location>
        <begin position="297"/>
        <end position="319"/>
    </location>
</feature>
<feature type="transmembrane region" description="Helical" evidence="1">
    <location>
        <begin position="91"/>
        <end position="113"/>
    </location>
</feature>
<feature type="transmembrane region" description="Helical" evidence="1">
    <location>
        <begin position="133"/>
        <end position="152"/>
    </location>
</feature>
<dbReference type="RefSeq" id="WP_182459001.1">
    <property type="nucleotide sequence ID" value="NZ_CP059732.1"/>
</dbReference>
<keyword evidence="1" id="KW-0812">Transmembrane</keyword>
<evidence type="ECO:0000256" key="1">
    <source>
        <dbReference type="SAM" id="Phobius"/>
    </source>
</evidence>
<feature type="transmembrane region" description="Helical" evidence="1">
    <location>
        <begin position="366"/>
        <end position="387"/>
    </location>
</feature>
<dbReference type="Proteomes" id="UP000515369">
    <property type="component" value="Chromosome"/>
</dbReference>
<dbReference type="EMBL" id="CP059732">
    <property type="protein sequence ID" value="QMW01722.1"/>
    <property type="molecule type" value="Genomic_DNA"/>
</dbReference>
<dbReference type="AlphaFoldDB" id="A0A7G5GS80"/>
<feature type="transmembrane region" description="Helical" evidence="1">
    <location>
        <begin position="226"/>
        <end position="245"/>
    </location>
</feature>
<sequence>MPSISSADQRFSIPIYIYAAVFASFCVIMGLLWDIMWHMSIGRDGLFAAPHLVIYVGGVVGGLFSAYQIFNLTLSKNHPGRPEAVPFWGVFYGPLGAMFCVWGALAMLTSAPFDDWWHNTYGLDVQILTPPHTILAIGIMTLQFGAIIGVLALQNRHQNTGLVSTTSIRLKWLFAIAAGLLLTMLFSLFSETMERGDTHSTAYYVTAAIVLPFYLVAMGRASLLRWPITSIAGLFMLFLLLPSWVIQHLPAVPRLGPVLNPITHYQPFVFPPLLIIPAFAMDWILHRFDNPVTGRKLNDWVLAVLLGVVFLLILLAVQWPFGEFLETSPYARNGIFLSYSWTYGSPPDWEYRYAFPPWRTQSPAEFAMGFGKALIYASLSARVGLLWGNWMKRVAR</sequence>
<evidence type="ECO:0000313" key="3">
    <source>
        <dbReference type="Proteomes" id="UP000515369"/>
    </source>
</evidence>
<feature type="transmembrane region" description="Helical" evidence="1">
    <location>
        <begin position="172"/>
        <end position="189"/>
    </location>
</feature>
<name>A0A7G5GS80_9BACT</name>
<feature type="transmembrane region" description="Helical" evidence="1">
    <location>
        <begin position="201"/>
        <end position="219"/>
    </location>
</feature>
<feature type="transmembrane region" description="Helical" evidence="1">
    <location>
        <begin position="52"/>
        <end position="70"/>
    </location>
</feature>
<organism evidence="2 3">
    <name type="scientific">Spirosoma foliorum</name>
    <dbReference type="NCBI Taxonomy" id="2710596"/>
    <lineage>
        <taxon>Bacteria</taxon>
        <taxon>Pseudomonadati</taxon>
        <taxon>Bacteroidota</taxon>
        <taxon>Cytophagia</taxon>
        <taxon>Cytophagales</taxon>
        <taxon>Cytophagaceae</taxon>
        <taxon>Spirosoma</taxon>
    </lineage>
</organism>
<evidence type="ECO:0008006" key="4">
    <source>
        <dbReference type="Google" id="ProtNLM"/>
    </source>
</evidence>
<accession>A0A7G5GS80</accession>
<protein>
    <recommendedName>
        <fullName evidence="4">Cytochrome oxidase subunit I profile domain-containing protein</fullName>
    </recommendedName>
</protein>
<feature type="transmembrane region" description="Helical" evidence="1">
    <location>
        <begin position="12"/>
        <end position="32"/>
    </location>
</feature>
<reference evidence="2 3" key="1">
    <citation type="submission" date="2020-07" db="EMBL/GenBank/DDBJ databases">
        <title>Spirosoma foliorum sp. nov., isolated from the leaves on the Nejang mountain Korea, Republic of.</title>
        <authorList>
            <person name="Ho H."/>
            <person name="Lee Y.-J."/>
            <person name="Nurcahyanto D.-A."/>
            <person name="Kim S.-G."/>
        </authorList>
    </citation>
    <scope>NUCLEOTIDE SEQUENCE [LARGE SCALE GENOMIC DNA]</scope>
    <source>
        <strain evidence="2 3">PL0136</strain>
    </source>
</reference>
<keyword evidence="3" id="KW-1185">Reference proteome</keyword>
<proteinExistence type="predicted"/>
<feature type="transmembrane region" description="Helical" evidence="1">
    <location>
        <begin position="265"/>
        <end position="285"/>
    </location>
</feature>
<dbReference type="KEGG" id="sfol:H3H32_27810"/>
<keyword evidence="1" id="KW-0472">Membrane</keyword>
<keyword evidence="1" id="KW-1133">Transmembrane helix</keyword>